<evidence type="ECO:0008006" key="4">
    <source>
        <dbReference type="Google" id="ProtNLM"/>
    </source>
</evidence>
<reference evidence="2 3" key="1">
    <citation type="submission" date="2023-09" db="EMBL/GenBank/DDBJ databases">
        <authorList>
            <person name="Rey-Velasco X."/>
        </authorList>
    </citation>
    <scope>NUCLEOTIDE SEQUENCE [LARGE SCALE GENOMIC DNA]</scope>
    <source>
        <strain evidence="2 3">F158</strain>
    </source>
</reference>
<organism evidence="2 3">
    <name type="scientific">Tropicimonas omnivorans</name>
    <dbReference type="NCBI Taxonomy" id="3075590"/>
    <lineage>
        <taxon>Bacteria</taxon>
        <taxon>Pseudomonadati</taxon>
        <taxon>Pseudomonadota</taxon>
        <taxon>Alphaproteobacteria</taxon>
        <taxon>Rhodobacterales</taxon>
        <taxon>Roseobacteraceae</taxon>
        <taxon>Tropicimonas</taxon>
    </lineage>
</organism>
<keyword evidence="3" id="KW-1185">Reference proteome</keyword>
<comment type="caution">
    <text evidence="2">The sequence shown here is derived from an EMBL/GenBank/DDBJ whole genome shotgun (WGS) entry which is preliminary data.</text>
</comment>
<gene>
    <name evidence="2" type="ORF">RM543_07210</name>
</gene>
<evidence type="ECO:0000313" key="3">
    <source>
        <dbReference type="Proteomes" id="UP001265259"/>
    </source>
</evidence>
<dbReference type="Proteomes" id="UP001265259">
    <property type="component" value="Unassembled WGS sequence"/>
</dbReference>
<feature type="transmembrane region" description="Helical" evidence="1">
    <location>
        <begin position="406"/>
        <end position="430"/>
    </location>
</feature>
<feature type="transmembrane region" description="Helical" evidence="1">
    <location>
        <begin position="253"/>
        <end position="272"/>
    </location>
</feature>
<keyword evidence="1" id="KW-0472">Membrane</keyword>
<feature type="transmembrane region" description="Helical" evidence="1">
    <location>
        <begin position="142"/>
        <end position="160"/>
    </location>
</feature>
<feature type="transmembrane region" description="Helical" evidence="1">
    <location>
        <begin position="96"/>
        <end position="121"/>
    </location>
</feature>
<sequence length="488" mass="51993">MTGGTLPAAHPRLAAAIWLTGASHLCLAAGHLALGSDRFLTASMGAMSLWGISRLMRDEIWPGDYYVFALGIYSGTAALAVKLAYAQPLQSNLQQPGMACAILLGGFVAAAGAAEIARFVARHVVRPATVRAWADPGLLARAYPWLLAAGAAFLLLHVAVRPRMVAGVLHQTDGFGGFGGFTFLLTLGIAAASRRLLIDGARGPFRVLILAGIAMVTLSLVANTKREVFEFGVCLLLGLLAARARLRILPSLVAIGAAAVIALYVSPVIHLMRNDFLEIGLMDRVLEGWTILKAHGFDPAALAEEEARFFAGFSYAYREAGSYVFPERGAFDRFMLILPVDQVARMALEGEVMGVRPFAREALEGILPSILIDKSVMVGSDRVAWAYGIREYGSSARPVLGFTATALAMGGPVAVIAAPILVLLPILIAFNIAFGHLRASALGHGFIAITWYLAEQGVDSLISFAGRNAVLMWVVSALLATWWRERGA</sequence>
<feature type="transmembrane region" description="Helical" evidence="1">
    <location>
        <begin position="65"/>
        <end position="84"/>
    </location>
</feature>
<keyword evidence="1" id="KW-1133">Transmembrane helix</keyword>
<evidence type="ECO:0000256" key="1">
    <source>
        <dbReference type="SAM" id="Phobius"/>
    </source>
</evidence>
<feature type="transmembrane region" description="Helical" evidence="1">
    <location>
        <begin position="460"/>
        <end position="483"/>
    </location>
</feature>
<protein>
    <recommendedName>
        <fullName evidence="4">Oligosaccharide repeat unit polymerase</fullName>
    </recommendedName>
</protein>
<dbReference type="RefSeq" id="WP_311690214.1">
    <property type="nucleotide sequence ID" value="NZ_JAVRHL010000002.1"/>
</dbReference>
<accession>A0ABU3DFH5</accession>
<evidence type="ECO:0000313" key="2">
    <source>
        <dbReference type="EMBL" id="MDT0682466.1"/>
    </source>
</evidence>
<feature type="transmembrane region" description="Helical" evidence="1">
    <location>
        <begin position="175"/>
        <end position="193"/>
    </location>
</feature>
<dbReference type="EMBL" id="JAVRHL010000002">
    <property type="protein sequence ID" value="MDT0682466.1"/>
    <property type="molecule type" value="Genomic_DNA"/>
</dbReference>
<proteinExistence type="predicted"/>
<name>A0ABU3DFH5_9RHOB</name>
<feature type="transmembrane region" description="Helical" evidence="1">
    <location>
        <begin position="205"/>
        <end position="222"/>
    </location>
</feature>
<keyword evidence="1" id="KW-0812">Transmembrane</keyword>